<sequence length="629" mass="66013">MSTRVRLLVAAATAAALALVAPAAAGATEPTSRVASAPAAPVLAAPVATGVDDFTFASFHADYDLGRDAEGRSTLTTVETLVALFPDFDQNRGIVRQLVDVYDGHPTDLQVVSVTDASGAPVHWEIESEEDGIIFLALGTDEYVHGEQTYVITYTQRNVTRHYADTNADEFYWDVNGEGWAQPFGEVTADVHVDDELLAAATGGTDAVAGSFGSDNPATITPTDDGWTVAASNVGPYQTLTFAIGFEPGTFTPRDDGFFAGPWPTLSAVAALLAVLAAIGAAVVRVTRLRDAPGRPTIIAEYLPPPGLSIPVAAALLRSPHDPITAELLQLAVIGRMRVVEQPAQGWFSRKPVYVLQYLAGPAPEAPVRRLRRPEATPDDERALHAVFGRNLVHGEYRSLGERNESIGNSLRALIQSGRSAATAQGLRRKRSFGASALAWGLGGLGAVLAFVFAVLAAEHVVGGWWPWIGVTVAIAAALAAVGLVSKWPYEAQGAELRDHLAGLDLYIRLAEADRIRVLQSPQGALREPIAADDPGQVLELTERLLPWAVLLGHEREWADVLGRAYEQAGREPDWYVGSHPFSTAVFVSSLSSMSQSTTASFASSSSSGGSGGGASAGGGGGGGGGGGR</sequence>
<feature type="transmembrane region" description="Helical" evidence="2">
    <location>
        <begin position="263"/>
        <end position="286"/>
    </location>
</feature>
<feature type="region of interest" description="Disordered" evidence="1">
    <location>
        <begin position="600"/>
        <end position="629"/>
    </location>
</feature>
<dbReference type="InterPro" id="IPR048389">
    <property type="entry name" value="YciQ-like_C"/>
</dbReference>
<feature type="chain" id="PRO_5038504189" evidence="3">
    <location>
        <begin position="28"/>
        <end position="629"/>
    </location>
</feature>
<feature type="transmembrane region" description="Helical" evidence="2">
    <location>
        <begin position="437"/>
        <end position="458"/>
    </location>
</feature>
<evidence type="ECO:0000259" key="4">
    <source>
        <dbReference type="Pfam" id="PF09972"/>
    </source>
</evidence>
<evidence type="ECO:0000259" key="5">
    <source>
        <dbReference type="Pfam" id="PF20990"/>
    </source>
</evidence>
<dbReference type="InterPro" id="IPR018702">
    <property type="entry name" value="DUF2207"/>
</dbReference>
<evidence type="ECO:0000313" key="6">
    <source>
        <dbReference type="EMBL" id="QEO14875.1"/>
    </source>
</evidence>
<evidence type="ECO:0000256" key="1">
    <source>
        <dbReference type="SAM" id="MobiDB-lite"/>
    </source>
</evidence>
<dbReference type="RefSeq" id="WP_149160894.1">
    <property type="nucleotide sequence ID" value="NZ_CP043505.1"/>
</dbReference>
<keyword evidence="7" id="KW-1185">Reference proteome</keyword>
<protein>
    <submittedName>
        <fullName evidence="6">DUF2207 domain-containing protein</fullName>
    </submittedName>
</protein>
<dbReference type="InterPro" id="IPR006311">
    <property type="entry name" value="TAT_signal"/>
</dbReference>
<proteinExistence type="predicted"/>
<dbReference type="KEGG" id="ail:FLP10_10975"/>
<dbReference type="Proteomes" id="UP000324678">
    <property type="component" value="Chromosome"/>
</dbReference>
<dbReference type="OrthoDB" id="4973253at2"/>
<evidence type="ECO:0000256" key="2">
    <source>
        <dbReference type="SAM" id="Phobius"/>
    </source>
</evidence>
<name>A0A5C1YH43_9MICO</name>
<keyword evidence="2" id="KW-1133">Transmembrane helix</keyword>
<feature type="signal peptide" evidence="3">
    <location>
        <begin position="1"/>
        <end position="27"/>
    </location>
</feature>
<feature type="domain" description="Predicted membrane protein YciQ-like C-terminal" evidence="5">
    <location>
        <begin position="301"/>
        <end position="561"/>
    </location>
</feature>
<dbReference type="EMBL" id="CP043505">
    <property type="protein sequence ID" value="QEO14875.1"/>
    <property type="molecule type" value="Genomic_DNA"/>
</dbReference>
<feature type="compositionally biased region" description="Gly residues" evidence="1">
    <location>
        <begin position="609"/>
        <end position="629"/>
    </location>
</feature>
<keyword evidence="3" id="KW-0732">Signal</keyword>
<keyword evidence="2" id="KW-0812">Transmembrane</keyword>
<reference evidence="6 7" key="1">
    <citation type="submission" date="2019-09" db="EMBL/GenBank/DDBJ databases">
        <title>Genome sequencing of strain KACC 19306.</title>
        <authorList>
            <person name="Heo J."/>
            <person name="Kim S.-J."/>
            <person name="Kim J.-S."/>
            <person name="Hong S.-B."/>
            <person name="Kwon S.-W."/>
        </authorList>
    </citation>
    <scope>NUCLEOTIDE SEQUENCE [LARGE SCALE GENOMIC DNA]</scope>
    <source>
        <strain evidence="6 7">KACC 19306</strain>
    </source>
</reference>
<organism evidence="6 7">
    <name type="scientific">Agromyces intestinalis</name>
    <dbReference type="NCBI Taxonomy" id="2592652"/>
    <lineage>
        <taxon>Bacteria</taxon>
        <taxon>Bacillati</taxon>
        <taxon>Actinomycetota</taxon>
        <taxon>Actinomycetes</taxon>
        <taxon>Micrococcales</taxon>
        <taxon>Microbacteriaceae</taxon>
        <taxon>Agromyces</taxon>
    </lineage>
</organism>
<dbReference type="PROSITE" id="PS51318">
    <property type="entry name" value="TAT"/>
    <property type="match status" value="1"/>
</dbReference>
<accession>A0A5C1YH43</accession>
<dbReference type="Pfam" id="PF20990">
    <property type="entry name" value="DUF2207_C"/>
    <property type="match status" value="1"/>
</dbReference>
<keyword evidence="2" id="KW-0472">Membrane</keyword>
<evidence type="ECO:0000256" key="3">
    <source>
        <dbReference type="SAM" id="SignalP"/>
    </source>
</evidence>
<feature type="domain" description="DUF2207" evidence="4">
    <location>
        <begin position="75"/>
        <end position="246"/>
    </location>
</feature>
<evidence type="ECO:0000313" key="7">
    <source>
        <dbReference type="Proteomes" id="UP000324678"/>
    </source>
</evidence>
<feature type="transmembrane region" description="Helical" evidence="2">
    <location>
        <begin position="464"/>
        <end position="485"/>
    </location>
</feature>
<dbReference type="AlphaFoldDB" id="A0A5C1YH43"/>
<dbReference type="Pfam" id="PF09972">
    <property type="entry name" value="DUF2207"/>
    <property type="match status" value="1"/>
</dbReference>
<gene>
    <name evidence="6" type="ORF">FLP10_10975</name>
</gene>